<evidence type="ECO:0000313" key="2">
    <source>
        <dbReference type="EMBL" id="GMG85042.1"/>
    </source>
</evidence>
<protein>
    <submittedName>
        <fullName evidence="2">Uncharacterized protein</fullName>
    </submittedName>
</protein>
<gene>
    <name evidence="2" type="ORF">LNKW23_42580</name>
</gene>
<comment type="caution">
    <text evidence="2">The sequence shown here is derived from an EMBL/GenBank/DDBJ whole genome shotgun (WGS) entry which is preliminary data.</text>
</comment>
<dbReference type="Proteomes" id="UP001239909">
    <property type="component" value="Unassembled WGS sequence"/>
</dbReference>
<reference evidence="2 3" key="1">
    <citation type="submission" date="2023-04" db="EMBL/GenBank/DDBJ databases">
        <title>Marinoamorphus aggregata gen. nov., sp. Nov., isolate from tissue of brittle star Ophioplocus japonicus.</title>
        <authorList>
            <person name="Kawano K."/>
            <person name="Sawayama S."/>
            <person name="Nakagawa S."/>
        </authorList>
    </citation>
    <scope>NUCLEOTIDE SEQUENCE [LARGE SCALE GENOMIC DNA]</scope>
    <source>
        <strain evidence="2 3">NKW23</strain>
    </source>
</reference>
<name>A0ABQ6LSI9_9RHOB</name>
<dbReference type="EMBL" id="BSYI01000049">
    <property type="protein sequence ID" value="GMG85042.1"/>
    <property type="molecule type" value="Genomic_DNA"/>
</dbReference>
<feature type="region of interest" description="Disordered" evidence="1">
    <location>
        <begin position="1"/>
        <end position="101"/>
    </location>
</feature>
<organism evidence="2 3">
    <name type="scientific">Paralimibaculum aggregatum</name>
    <dbReference type="NCBI Taxonomy" id="3036245"/>
    <lineage>
        <taxon>Bacteria</taxon>
        <taxon>Pseudomonadati</taxon>
        <taxon>Pseudomonadota</taxon>
        <taxon>Alphaproteobacteria</taxon>
        <taxon>Rhodobacterales</taxon>
        <taxon>Paracoccaceae</taxon>
        <taxon>Paralimibaculum</taxon>
    </lineage>
</organism>
<feature type="compositionally biased region" description="Low complexity" evidence="1">
    <location>
        <begin position="1"/>
        <end position="12"/>
    </location>
</feature>
<sequence length="214" mass="23643">MEAAEHAGAAGADEPRQRDAGHAPGQRLRRHRGRRERPHGAGEHRRGDRDALARAGMDPERRRHRLAMDQRRIDVDAGLQHRPRPGAVHQPRHRDAAGGPLRRRDAARAGLGRERQMRRDHVEMVLVDRWGHRLADGAAGVVRTGRGLGHAPEVAETLDGGMAPAALETGYEGRAMVRHKRQMIAAEHDVAGRLAPVQHDLRRRAGTERAHGPA</sequence>
<accession>A0ABQ6LSI9</accession>
<proteinExistence type="predicted"/>
<feature type="compositionally biased region" description="Basic and acidic residues" evidence="1">
    <location>
        <begin position="38"/>
        <end position="75"/>
    </location>
</feature>
<evidence type="ECO:0000313" key="3">
    <source>
        <dbReference type="Proteomes" id="UP001239909"/>
    </source>
</evidence>
<feature type="compositionally biased region" description="Basic residues" evidence="1">
    <location>
        <begin position="27"/>
        <end position="37"/>
    </location>
</feature>
<keyword evidence="3" id="KW-1185">Reference proteome</keyword>
<evidence type="ECO:0000256" key="1">
    <source>
        <dbReference type="SAM" id="MobiDB-lite"/>
    </source>
</evidence>